<name>A0A8J4Q9R2_9ROSI</name>
<dbReference type="EMBL" id="JRKL02009545">
    <property type="protein sequence ID" value="KAF3946295.1"/>
    <property type="molecule type" value="Genomic_DNA"/>
</dbReference>
<evidence type="ECO:0000313" key="3">
    <source>
        <dbReference type="Proteomes" id="UP000737018"/>
    </source>
</evidence>
<gene>
    <name evidence="2" type="ORF">CMV_027427</name>
</gene>
<keyword evidence="3" id="KW-1185">Reference proteome</keyword>
<evidence type="ECO:0008006" key="4">
    <source>
        <dbReference type="Google" id="ProtNLM"/>
    </source>
</evidence>
<evidence type="ECO:0000313" key="2">
    <source>
        <dbReference type="EMBL" id="KAF3946295.1"/>
    </source>
</evidence>
<organism evidence="2 3">
    <name type="scientific">Castanea mollissima</name>
    <name type="common">Chinese chestnut</name>
    <dbReference type="NCBI Taxonomy" id="60419"/>
    <lineage>
        <taxon>Eukaryota</taxon>
        <taxon>Viridiplantae</taxon>
        <taxon>Streptophyta</taxon>
        <taxon>Embryophyta</taxon>
        <taxon>Tracheophyta</taxon>
        <taxon>Spermatophyta</taxon>
        <taxon>Magnoliopsida</taxon>
        <taxon>eudicotyledons</taxon>
        <taxon>Gunneridae</taxon>
        <taxon>Pentapetalae</taxon>
        <taxon>rosids</taxon>
        <taxon>fabids</taxon>
        <taxon>Fagales</taxon>
        <taxon>Fagaceae</taxon>
        <taxon>Castanea</taxon>
    </lineage>
</organism>
<accession>A0A8J4Q9R2</accession>
<keyword evidence="1" id="KW-1133">Transmembrane helix</keyword>
<evidence type="ECO:0000256" key="1">
    <source>
        <dbReference type="SAM" id="Phobius"/>
    </source>
</evidence>
<comment type="caution">
    <text evidence="2">The sequence shown here is derived from an EMBL/GenBank/DDBJ whole genome shotgun (WGS) entry which is preliminary data.</text>
</comment>
<feature type="transmembrane region" description="Helical" evidence="1">
    <location>
        <begin position="66"/>
        <end position="91"/>
    </location>
</feature>
<dbReference type="Proteomes" id="UP000737018">
    <property type="component" value="Unassembled WGS sequence"/>
</dbReference>
<keyword evidence="1" id="KW-0812">Transmembrane</keyword>
<keyword evidence="1" id="KW-0472">Membrane</keyword>
<feature type="transmembrane region" description="Helical" evidence="1">
    <location>
        <begin position="107"/>
        <end position="124"/>
    </location>
</feature>
<sequence length="125" mass="13894">MLRLCSVEIGVLGIGVELLQLCSVEVGVEIYPVVLRFVGSCSDLCPDSWGYGLMGRGCRRRSGRGPWLWCLFCRGAGFLFLSWVAVGFYLICKVLDCGYWLGRYRCSIRGFGLLVLMGFGCVFLV</sequence>
<reference evidence="2" key="1">
    <citation type="submission" date="2020-03" db="EMBL/GenBank/DDBJ databases">
        <title>Castanea mollissima Vanexum genome sequencing.</title>
        <authorList>
            <person name="Staton M."/>
        </authorList>
    </citation>
    <scope>NUCLEOTIDE SEQUENCE</scope>
    <source>
        <tissue evidence="2">Leaf</tissue>
    </source>
</reference>
<dbReference type="AlphaFoldDB" id="A0A8J4Q9R2"/>
<proteinExistence type="predicted"/>
<protein>
    <recommendedName>
        <fullName evidence="4">Transmembrane protein</fullName>
    </recommendedName>
</protein>